<comment type="caution">
    <text evidence="1">The sequence shown here is derived from an EMBL/GenBank/DDBJ whole genome shotgun (WGS) entry which is preliminary data.</text>
</comment>
<protein>
    <submittedName>
        <fullName evidence="1">Uncharacterized protein</fullName>
    </submittedName>
</protein>
<reference evidence="1 2" key="1">
    <citation type="submission" date="2014-02" db="EMBL/GenBank/DDBJ databases">
        <title>Draft genome sequence of Lysinibacillus massiliensis CCUG 49529.</title>
        <authorList>
            <person name="Zhang F."/>
            <person name="Wang G."/>
            <person name="Zhang L."/>
        </authorList>
    </citation>
    <scope>NUCLEOTIDE SEQUENCE [LARGE SCALE GENOMIC DNA]</scope>
    <source>
        <strain evidence="1 2">CCUG 49529</strain>
    </source>
</reference>
<accession>A0A0A3J3Q6</accession>
<sequence length="448" mass="52395">MSKDLISKKLRNLLLNSETIKKGTFNKLYNYLQKNELITFDEIKEYQDLNDLTTYIDDLINACRSEWKPSDTQPVQDLGLSYKDQKIECNLCGYKYLKLKNKIVNQINGKVLVVGSECVKEFGEEVKGLIEKVNRDTRRAERRVLLENHIPGIRAFVETTNLVNSFDMIIPLNLSVKLSEITSDIKNNYEEFISEKFNHLDLIEAKWEIKEHIIEAIKSFVNENKQEKFAASFAIKNWILKNNSSTLTKQIREDNGFIKWRTIHKIYEERFMRSVLQQLNVYLKKENILIESLNPSNRIVKIRFSKKNKILHGNISYQDFLLNIGGLLYNETDINATFKDLIDMVKIPLSDSGNLIVNFVLGKLRNVNTNLVYRSGDELILKHKDEYIRISALKLINDVKSLYFEDNISNDYFVNWIATHKIKIMSLKEFKNYKQAKELASELKIKNL</sequence>
<dbReference type="OrthoDB" id="1776302at2"/>
<keyword evidence="2" id="KW-1185">Reference proteome</keyword>
<dbReference type="EMBL" id="JPVQ01000034">
    <property type="protein sequence ID" value="KGR89783.1"/>
    <property type="molecule type" value="Genomic_DNA"/>
</dbReference>
<organism evidence="1 2">
    <name type="scientific">Ureibacillus massiliensis 4400831 = CIP 108448 = CCUG 49529</name>
    <dbReference type="NCBI Taxonomy" id="1211035"/>
    <lineage>
        <taxon>Bacteria</taxon>
        <taxon>Bacillati</taxon>
        <taxon>Bacillota</taxon>
        <taxon>Bacilli</taxon>
        <taxon>Bacillales</taxon>
        <taxon>Caryophanaceae</taxon>
        <taxon>Ureibacillus</taxon>
    </lineage>
</organism>
<evidence type="ECO:0000313" key="2">
    <source>
        <dbReference type="Proteomes" id="UP000030595"/>
    </source>
</evidence>
<dbReference type="eggNOG" id="ENOG5032R2U">
    <property type="taxonomic scope" value="Bacteria"/>
</dbReference>
<dbReference type="RefSeq" id="WP_036178363.1">
    <property type="nucleotide sequence ID" value="NZ_AVCZ01000034.1"/>
</dbReference>
<gene>
    <name evidence="1" type="ORF">CD30_15270</name>
</gene>
<proteinExistence type="predicted"/>
<dbReference type="Proteomes" id="UP000030595">
    <property type="component" value="Unassembled WGS sequence"/>
</dbReference>
<evidence type="ECO:0000313" key="1">
    <source>
        <dbReference type="EMBL" id="KGR89783.1"/>
    </source>
</evidence>
<dbReference type="AlphaFoldDB" id="A0A0A3J3Q6"/>
<name>A0A0A3J3Q6_9BACL</name>